<evidence type="ECO:0000313" key="10">
    <source>
        <dbReference type="Proteomes" id="UP000070700"/>
    </source>
</evidence>
<dbReference type="GO" id="GO:0022857">
    <property type="term" value="F:transmembrane transporter activity"/>
    <property type="evidence" value="ECO:0007669"/>
    <property type="project" value="InterPro"/>
</dbReference>
<comment type="subcellular location">
    <subcellularLocation>
        <location evidence="1">Membrane</location>
        <topology evidence="1">Multi-pass membrane protein</topology>
    </subcellularLocation>
</comment>
<feature type="transmembrane region" description="Helical" evidence="7">
    <location>
        <begin position="288"/>
        <end position="309"/>
    </location>
</feature>
<organism evidence="9 10">
    <name type="scientific">Mollisia scopiformis</name>
    <name type="common">Conifer needle endophyte fungus</name>
    <name type="synonym">Phialocephala scopiformis</name>
    <dbReference type="NCBI Taxonomy" id="149040"/>
    <lineage>
        <taxon>Eukaryota</taxon>
        <taxon>Fungi</taxon>
        <taxon>Dikarya</taxon>
        <taxon>Ascomycota</taxon>
        <taxon>Pezizomycotina</taxon>
        <taxon>Leotiomycetes</taxon>
        <taxon>Helotiales</taxon>
        <taxon>Mollisiaceae</taxon>
        <taxon>Mollisia</taxon>
    </lineage>
</organism>
<dbReference type="SUPFAM" id="SSF103473">
    <property type="entry name" value="MFS general substrate transporter"/>
    <property type="match status" value="1"/>
</dbReference>
<dbReference type="InterPro" id="IPR020846">
    <property type="entry name" value="MFS_dom"/>
</dbReference>
<dbReference type="PROSITE" id="PS50850">
    <property type="entry name" value="MFS"/>
    <property type="match status" value="1"/>
</dbReference>
<keyword evidence="10" id="KW-1185">Reference proteome</keyword>
<dbReference type="Proteomes" id="UP000070700">
    <property type="component" value="Unassembled WGS sequence"/>
</dbReference>
<feature type="domain" description="Major facilitator superfamily (MFS) profile" evidence="8">
    <location>
        <begin position="53"/>
        <end position="475"/>
    </location>
</feature>
<evidence type="ECO:0000256" key="3">
    <source>
        <dbReference type="ARBA" id="ARBA00022692"/>
    </source>
</evidence>
<feature type="transmembrane region" description="Helical" evidence="7">
    <location>
        <begin position="153"/>
        <end position="173"/>
    </location>
</feature>
<accession>A0A194WXL0</accession>
<feature type="transmembrane region" description="Helical" evidence="7">
    <location>
        <begin position="353"/>
        <end position="372"/>
    </location>
</feature>
<feature type="transmembrane region" description="Helical" evidence="7">
    <location>
        <begin position="126"/>
        <end position="147"/>
    </location>
</feature>
<dbReference type="PANTHER" id="PTHR43791:SF49">
    <property type="entry name" value="TRANSPORTER, PUTATIVE (AFU_ORTHOLOGUE AFUA_4G04250)-RELATED"/>
    <property type="match status" value="1"/>
</dbReference>
<evidence type="ECO:0000256" key="6">
    <source>
        <dbReference type="SAM" id="MobiDB-lite"/>
    </source>
</evidence>
<protein>
    <submittedName>
        <fullName evidence="9">MFS general substrate transporter</fullName>
    </submittedName>
</protein>
<dbReference type="PANTHER" id="PTHR43791">
    <property type="entry name" value="PERMEASE-RELATED"/>
    <property type="match status" value="1"/>
</dbReference>
<name>A0A194WXL0_MOLSC</name>
<evidence type="ECO:0000313" key="9">
    <source>
        <dbReference type="EMBL" id="KUJ12414.1"/>
    </source>
</evidence>
<feature type="transmembrane region" description="Helical" evidence="7">
    <location>
        <begin position="218"/>
        <end position="240"/>
    </location>
</feature>
<dbReference type="Pfam" id="PF07690">
    <property type="entry name" value="MFS_1"/>
    <property type="match status" value="1"/>
</dbReference>
<feature type="transmembrane region" description="Helical" evidence="7">
    <location>
        <begin position="446"/>
        <end position="468"/>
    </location>
</feature>
<evidence type="ECO:0000256" key="5">
    <source>
        <dbReference type="ARBA" id="ARBA00023136"/>
    </source>
</evidence>
<dbReference type="AlphaFoldDB" id="A0A194WXL0"/>
<keyword evidence="4 7" id="KW-1133">Transmembrane helix</keyword>
<feature type="transmembrane region" description="Helical" evidence="7">
    <location>
        <begin position="411"/>
        <end position="434"/>
    </location>
</feature>
<dbReference type="InterPro" id="IPR036259">
    <property type="entry name" value="MFS_trans_sf"/>
</dbReference>
<dbReference type="EMBL" id="KQ947424">
    <property type="protein sequence ID" value="KUJ12414.1"/>
    <property type="molecule type" value="Genomic_DNA"/>
</dbReference>
<feature type="transmembrane region" description="Helical" evidence="7">
    <location>
        <begin position="185"/>
        <end position="206"/>
    </location>
</feature>
<dbReference type="InterPro" id="IPR011701">
    <property type="entry name" value="MFS"/>
</dbReference>
<feature type="transmembrane region" description="Helical" evidence="7">
    <location>
        <begin position="94"/>
        <end position="114"/>
    </location>
</feature>
<reference evidence="9 10" key="1">
    <citation type="submission" date="2015-10" db="EMBL/GenBank/DDBJ databases">
        <title>Full genome of DAOMC 229536 Phialocephala scopiformis, a fungal endophyte of spruce producing the potent anti-insectan compound rugulosin.</title>
        <authorList>
            <consortium name="DOE Joint Genome Institute"/>
            <person name="Walker A.K."/>
            <person name="Frasz S.L."/>
            <person name="Seifert K.A."/>
            <person name="Miller J.D."/>
            <person name="Mondo S.J."/>
            <person name="Labutti K."/>
            <person name="Lipzen A."/>
            <person name="Dockter R."/>
            <person name="Kennedy M."/>
            <person name="Grigoriev I.V."/>
            <person name="Spatafora J.W."/>
        </authorList>
    </citation>
    <scope>NUCLEOTIDE SEQUENCE [LARGE SCALE GENOMIC DNA]</scope>
    <source>
        <strain evidence="9 10">CBS 120377</strain>
    </source>
</reference>
<dbReference type="GO" id="GO:0016020">
    <property type="term" value="C:membrane"/>
    <property type="evidence" value="ECO:0007669"/>
    <property type="project" value="UniProtKB-SubCell"/>
</dbReference>
<keyword evidence="3 7" id="KW-0812">Transmembrane</keyword>
<dbReference type="KEGG" id="psco:LY89DRAFT_709632"/>
<keyword evidence="5 7" id="KW-0472">Membrane</keyword>
<sequence>MNKELYPDIETPKGASEDENIAARKETSENVVGTPPERTQAEKALVWKQDLRIVPLCAAIYLLCYLDRSNIGNAKTLNSSSHNDLLSTTHMTDYQYTIALMVFLVAYAVFEVPSNYLLKKLSPSKWIAFLMLSWGAVTMGLGGAHNFAGVTAIRFILGMFEAGLFPGLVYHLTFWYRTDERSIRVAFILASATLAGAFGGAIAYGVGHMNRVSGLSAWRWLFILEGIPSCISSIFVFFFLPDYPETVKWLNPEEKALAINRLQFEASHGHDESLTWAQAKDTLTDWRLYAHYAVYFGISTPFSSLSLFTPSITAGLGYKDLLAQLMTVPPYAVAYVVTLLVSFSADHFNARGLHSAAMATVGAAGFVASASLPAHAYHSRYGCLIVAASGAFSCIPPLLGWLSSNLHTTGAVGLAIAINISVGAPGQIAGVWIYKADQATRGYPTGHWTNAGLLFFVAVGCVGLRIYYGLLNRRMLRNGHQSPLLLLKIGTSVRQTRLTRPHL</sequence>
<dbReference type="InParanoid" id="A0A194WXL0"/>
<evidence type="ECO:0000256" key="1">
    <source>
        <dbReference type="ARBA" id="ARBA00004141"/>
    </source>
</evidence>
<feature type="transmembrane region" description="Helical" evidence="7">
    <location>
        <begin position="378"/>
        <end position="399"/>
    </location>
</feature>
<keyword evidence="2" id="KW-0813">Transport</keyword>
<dbReference type="RefSeq" id="XP_018066769.1">
    <property type="nucleotide sequence ID" value="XM_018217774.1"/>
</dbReference>
<evidence type="ECO:0000256" key="7">
    <source>
        <dbReference type="SAM" id="Phobius"/>
    </source>
</evidence>
<dbReference type="FunFam" id="1.20.1250.20:FF:000013">
    <property type="entry name" value="MFS general substrate transporter"/>
    <property type="match status" value="1"/>
</dbReference>
<feature type="region of interest" description="Disordered" evidence="6">
    <location>
        <begin position="1"/>
        <end position="34"/>
    </location>
</feature>
<dbReference type="OrthoDB" id="3639251at2759"/>
<gene>
    <name evidence="9" type="ORF">LY89DRAFT_709632</name>
</gene>
<dbReference type="GeneID" id="28827500"/>
<dbReference type="FunFam" id="1.20.1250.20:FF:000722">
    <property type="entry name" value="MFS general substrate transporter"/>
    <property type="match status" value="1"/>
</dbReference>
<dbReference type="Gene3D" id="1.20.1250.20">
    <property type="entry name" value="MFS general substrate transporter like domains"/>
    <property type="match status" value="1"/>
</dbReference>
<feature type="transmembrane region" description="Helical" evidence="7">
    <location>
        <begin position="321"/>
        <end position="341"/>
    </location>
</feature>
<proteinExistence type="predicted"/>
<evidence type="ECO:0000256" key="4">
    <source>
        <dbReference type="ARBA" id="ARBA00022989"/>
    </source>
</evidence>
<evidence type="ECO:0000256" key="2">
    <source>
        <dbReference type="ARBA" id="ARBA00022448"/>
    </source>
</evidence>
<evidence type="ECO:0000259" key="8">
    <source>
        <dbReference type="PROSITE" id="PS50850"/>
    </source>
</evidence>